<feature type="compositionally biased region" description="Basic and acidic residues" evidence="1">
    <location>
        <begin position="35"/>
        <end position="48"/>
    </location>
</feature>
<reference evidence="5" key="1">
    <citation type="journal article" date="2019" name="Int. J. Syst. Evol. Microbiol.">
        <title>The Global Catalogue of Microorganisms (GCM) 10K type strain sequencing project: providing services to taxonomists for standard genome sequencing and annotation.</title>
        <authorList>
            <consortium name="The Broad Institute Genomics Platform"/>
            <consortium name="The Broad Institute Genome Sequencing Center for Infectious Disease"/>
            <person name="Wu L."/>
            <person name="Ma J."/>
        </authorList>
    </citation>
    <scope>NUCLEOTIDE SEQUENCE [LARGE SCALE GENOMIC DNA]</scope>
    <source>
        <strain evidence="5">TISTR 1535</strain>
    </source>
</reference>
<keyword evidence="5" id="KW-1185">Reference proteome</keyword>
<dbReference type="NCBIfam" id="TIGR00426">
    <property type="entry name" value="competence protein ComEA helix-hairpin-helix repeat region"/>
    <property type="match status" value="1"/>
</dbReference>
<comment type="caution">
    <text evidence="4">The sequence shown here is derived from an EMBL/GenBank/DDBJ whole genome shotgun (WGS) entry which is preliminary data.</text>
</comment>
<dbReference type="InterPro" id="IPR051675">
    <property type="entry name" value="Endo/Exo/Phosphatase_dom_1"/>
</dbReference>
<dbReference type="Pfam" id="PF10531">
    <property type="entry name" value="SLBB"/>
    <property type="match status" value="1"/>
</dbReference>
<feature type="domain" description="Helix-hairpin-helix DNA-binding motif class 1" evidence="3">
    <location>
        <begin position="146"/>
        <end position="165"/>
    </location>
</feature>
<dbReference type="SUPFAM" id="SSF47781">
    <property type="entry name" value="RuvA domain 2-like"/>
    <property type="match status" value="1"/>
</dbReference>
<dbReference type="EMBL" id="JBHUNA010000001">
    <property type="protein sequence ID" value="MFD2759480.1"/>
    <property type="molecule type" value="Genomic_DNA"/>
</dbReference>
<feature type="region of interest" description="Disordered" evidence="1">
    <location>
        <begin position="35"/>
        <end position="58"/>
    </location>
</feature>
<protein>
    <submittedName>
        <fullName evidence="4">Helix-hairpin-helix domain-containing protein</fullName>
    </submittedName>
</protein>
<proteinExistence type="predicted"/>
<dbReference type="SMART" id="SM00278">
    <property type="entry name" value="HhH1"/>
    <property type="match status" value="2"/>
</dbReference>
<keyword evidence="2" id="KW-0812">Transmembrane</keyword>
<dbReference type="Gene3D" id="3.10.20.600">
    <property type="match status" value="1"/>
</dbReference>
<sequence>MLHPLKKYGFPIILVVIAGIFIFWNNNDSNHAAVEKDPDAADSAKETEAPGDTGTIDAPTKVMVDVKGEVTEPGVYEAKTDARVHDVIQMAGGFTKNADQTTVNLAQKVQDEMVIMVPDDAENTNPSSAASGSGTEKVRINYADQAAIEELNGIGPSKAQAIIQYREENGLFKTAEDLLDISGIGEKTLEAMKEDIQIP</sequence>
<evidence type="ECO:0000259" key="3">
    <source>
        <dbReference type="SMART" id="SM00278"/>
    </source>
</evidence>
<evidence type="ECO:0000256" key="2">
    <source>
        <dbReference type="SAM" id="Phobius"/>
    </source>
</evidence>
<dbReference type="PANTHER" id="PTHR21180:SF32">
    <property type="entry name" value="ENDONUCLEASE_EXONUCLEASE_PHOSPHATASE FAMILY DOMAIN-CONTAINING PROTEIN 1"/>
    <property type="match status" value="1"/>
</dbReference>
<keyword evidence="2" id="KW-0472">Membrane</keyword>
<dbReference type="InterPro" id="IPR003583">
    <property type="entry name" value="Hlx-hairpin-Hlx_DNA-bd_motif"/>
</dbReference>
<gene>
    <name evidence="4" type="ORF">ACFSUO_00565</name>
</gene>
<dbReference type="Pfam" id="PF12836">
    <property type="entry name" value="HHH_3"/>
    <property type="match status" value="1"/>
</dbReference>
<evidence type="ECO:0000313" key="4">
    <source>
        <dbReference type="EMBL" id="MFD2759480.1"/>
    </source>
</evidence>
<dbReference type="PANTHER" id="PTHR21180">
    <property type="entry name" value="ENDONUCLEASE/EXONUCLEASE/PHOSPHATASE FAMILY DOMAIN-CONTAINING PROTEIN 1"/>
    <property type="match status" value="1"/>
</dbReference>
<organism evidence="4 5">
    <name type="scientific">Lentibacillus juripiscarius</name>
    <dbReference type="NCBI Taxonomy" id="257446"/>
    <lineage>
        <taxon>Bacteria</taxon>
        <taxon>Bacillati</taxon>
        <taxon>Bacillota</taxon>
        <taxon>Bacilli</taxon>
        <taxon>Bacillales</taxon>
        <taxon>Bacillaceae</taxon>
        <taxon>Lentibacillus</taxon>
    </lineage>
</organism>
<dbReference type="RefSeq" id="WP_382389995.1">
    <property type="nucleotide sequence ID" value="NZ_JBHUNA010000001.1"/>
</dbReference>
<evidence type="ECO:0000256" key="1">
    <source>
        <dbReference type="SAM" id="MobiDB-lite"/>
    </source>
</evidence>
<feature type="domain" description="Helix-hairpin-helix DNA-binding motif class 1" evidence="3">
    <location>
        <begin position="176"/>
        <end position="195"/>
    </location>
</feature>
<feature type="transmembrane region" description="Helical" evidence="2">
    <location>
        <begin position="7"/>
        <end position="24"/>
    </location>
</feature>
<name>A0ABW5V1B3_9BACI</name>
<accession>A0ABW5V1B3</accession>
<dbReference type="InterPro" id="IPR010994">
    <property type="entry name" value="RuvA_2-like"/>
</dbReference>
<dbReference type="InterPro" id="IPR019554">
    <property type="entry name" value="Soluble_ligand-bd"/>
</dbReference>
<evidence type="ECO:0000313" key="5">
    <source>
        <dbReference type="Proteomes" id="UP001597502"/>
    </source>
</evidence>
<dbReference type="Proteomes" id="UP001597502">
    <property type="component" value="Unassembled WGS sequence"/>
</dbReference>
<keyword evidence="2" id="KW-1133">Transmembrane helix</keyword>
<dbReference type="InterPro" id="IPR004509">
    <property type="entry name" value="Competence_ComEA_HhH"/>
</dbReference>
<dbReference type="Gene3D" id="1.10.150.310">
    <property type="entry name" value="Tex RuvX-like domain-like"/>
    <property type="match status" value="1"/>
</dbReference>